<reference evidence="2 3" key="1">
    <citation type="journal article" date="2023" name="Microorganisms">
        <title>Thiorhodovibrio frisius and Trv. litoralis spp. nov., Two Novel Members from a Clade of Fastidious Purple Sulfur Bacteria That Exhibit Unique Red-Shifted Light-Harvesting Capabilities.</title>
        <authorList>
            <person name="Methner A."/>
            <person name="Kuzyk S.B."/>
            <person name="Petersen J."/>
            <person name="Bauer S."/>
            <person name="Brinkmann H."/>
            <person name="Sichau K."/>
            <person name="Wanner G."/>
            <person name="Wolf J."/>
            <person name="Neumann-Schaal M."/>
            <person name="Henke P."/>
            <person name="Tank M."/>
            <person name="Sproer C."/>
            <person name="Bunk B."/>
            <person name="Overmann J."/>
        </authorList>
    </citation>
    <scope>NUCLEOTIDE SEQUENCE [LARGE SCALE GENOMIC DNA]</scope>
    <source>
        <strain evidence="2 3">DSM 6702</strain>
    </source>
</reference>
<dbReference type="RefSeq" id="WP_328985117.1">
    <property type="nucleotide sequence ID" value="NZ_CP121472.1"/>
</dbReference>
<protein>
    <recommendedName>
        <fullName evidence="1">DUF4351 domain-containing protein</fullName>
    </recommendedName>
</protein>
<sequence length="289" mass="32111">MKTDHPIYLFLSAGAEAFRVLTGGMRLEGAYRFSSTTLKTVERRIDGLLEPEGHAGPVYVVEFQGQGSERAGYNLLAKIGLYGEQCPTRDVIGIGVFLREGDVPGYPGGLCTSPNLVRIVILEQILPDWLAREPENPYLAVFAPLLIEDEAELRARAPELWQGIQTAPLPADARELLSQVMEFWFFERFRGLTAQEIWAMLNLVTPIQETRAYQSIFAEGKVEGEAKGEAKGETKGKANTLKRQIKRRFGRLSTAAEQRIDAAAVTQLDVWLDDILDTDSVDSLLGKEL</sequence>
<evidence type="ECO:0000313" key="3">
    <source>
        <dbReference type="Proteomes" id="UP001432180"/>
    </source>
</evidence>
<accession>A0ABZ0SEA6</accession>
<dbReference type="PANTHER" id="PTHR35586">
    <property type="entry name" value="SLL1691 PROTEIN"/>
    <property type="match status" value="1"/>
</dbReference>
<dbReference type="InterPro" id="IPR025587">
    <property type="entry name" value="DUF4351"/>
</dbReference>
<gene>
    <name evidence="2" type="ORF">Thiowin_04487</name>
</gene>
<dbReference type="InterPro" id="IPR022573">
    <property type="entry name" value="DUF2887"/>
</dbReference>
<organism evidence="2 3">
    <name type="scientific">Thiorhodovibrio winogradskyi</name>
    <dbReference type="NCBI Taxonomy" id="77007"/>
    <lineage>
        <taxon>Bacteria</taxon>
        <taxon>Pseudomonadati</taxon>
        <taxon>Pseudomonadota</taxon>
        <taxon>Gammaproteobacteria</taxon>
        <taxon>Chromatiales</taxon>
        <taxon>Chromatiaceae</taxon>
        <taxon>Thiorhodovibrio</taxon>
    </lineage>
</organism>
<dbReference type="PANTHER" id="PTHR35586:SF1">
    <property type="entry name" value="SLL1691 PROTEIN"/>
    <property type="match status" value="1"/>
</dbReference>
<dbReference type="Proteomes" id="UP001432180">
    <property type="component" value="Chromosome"/>
</dbReference>
<name>A0ABZ0SEA6_9GAMM</name>
<evidence type="ECO:0000313" key="2">
    <source>
        <dbReference type="EMBL" id="WPL19370.1"/>
    </source>
</evidence>
<dbReference type="EMBL" id="CP121472">
    <property type="protein sequence ID" value="WPL19370.1"/>
    <property type="molecule type" value="Genomic_DNA"/>
</dbReference>
<feature type="domain" description="DUF4351" evidence="1">
    <location>
        <begin position="231"/>
        <end position="284"/>
    </location>
</feature>
<keyword evidence="3" id="KW-1185">Reference proteome</keyword>
<dbReference type="Pfam" id="PF14261">
    <property type="entry name" value="DUF4351"/>
    <property type="match status" value="1"/>
</dbReference>
<dbReference type="Pfam" id="PF11103">
    <property type="entry name" value="DUF2887"/>
    <property type="match status" value="1"/>
</dbReference>
<proteinExistence type="predicted"/>
<evidence type="ECO:0000259" key="1">
    <source>
        <dbReference type="Pfam" id="PF14261"/>
    </source>
</evidence>